<reference evidence="3" key="2">
    <citation type="submission" date="2015-01" db="EMBL/GenBank/DDBJ databases">
        <title>Evolutionary Origins and Diversification of the Mycorrhizal Mutualists.</title>
        <authorList>
            <consortium name="DOE Joint Genome Institute"/>
            <consortium name="Mycorrhizal Genomics Consortium"/>
            <person name="Kohler A."/>
            <person name="Kuo A."/>
            <person name="Nagy L.G."/>
            <person name="Floudas D."/>
            <person name="Copeland A."/>
            <person name="Barry K.W."/>
            <person name="Cichocki N."/>
            <person name="Veneault-Fourrey C."/>
            <person name="LaButti K."/>
            <person name="Lindquist E.A."/>
            <person name="Lipzen A."/>
            <person name="Lundell T."/>
            <person name="Morin E."/>
            <person name="Murat C."/>
            <person name="Riley R."/>
            <person name="Ohm R."/>
            <person name="Sun H."/>
            <person name="Tunlid A."/>
            <person name="Henrissat B."/>
            <person name="Grigoriev I.V."/>
            <person name="Hibbett D.S."/>
            <person name="Martin F."/>
        </authorList>
    </citation>
    <scope>NUCLEOTIDE SEQUENCE [LARGE SCALE GENOMIC DNA]</scope>
    <source>
        <strain evidence="3">h7</strain>
    </source>
</reference>
<accession>A0A0C3CJ24</accession>
<dbReference type="OrthoDB" id="3226582at2759"/>
<gene>
    <name evidence="2" type="ORF">M413DRAFT_443613</name>
</gene>
<evidence type="ECO:0000313" key="2">
    <source>
        <dbReference type="EMBL" id="KIM43706.1"/>
    </source>
</evidence>
<keyword evidence="3" id="KW-1185">Reference proteome</keyword>
<keyword evidence="1" id="KW-0812">Transmembrane</keyword>
<evidence type="ECO:0000313" key="3">
    <source>
        <dbReference type="Proteomes" id="UP000053424"/>
    </source>
</evidence>
<name>A0A0C3CJ24_HEBCY</name>
<feature type="transmembrane region" description="Helical" evidence="1">
    <location>
        <begin position="20"/>
        <end position="49"/>
    </location>
</feature>
<dbReference type="HOGENOM" id="CLU_044614_2_2_1"/>
<keyword evidence="1" id="KW-1133">Transmembrane helix</keyword>
<dbReference type="AlphaFoldDB" id="A0A0C3CJ24"/>
<evidence type="ECO:0000256" key="1">
    <source>
        <dbReference type="SAM" id="Phobius"/>
    </source>
</evidence>
<organism evidence="2 3">
    <name type="scientific">Hebeloma cylindrosporum</name>
    <dbReference type="NCBI Taxonomy" id="76867"/>
    <lineage>
        <taxon>Eukaryota</taxon>
        <taxon>Fungi</taxon>
        <taxon>Dikarya</taxon>
        <taxon>Basidiomycota</taxon>
        <taxon>Agaricomycotina</taxon>
        <taxon>Agaricomycetes</taxon>
        <taxon>Agaricomycetidae</taxon>
        <taxon>Agaricales</taxon>
        <taxon>Agaricineae</taxon>
        <taxon>Hymenogastraceae</taxon>
        <taxon>Hebeloma</taxon>
    </lineage>
</organism>
<feature type="transmembrane region" description="Helical" evidence="1">
    <location>
        <begin position="99"/>
        <end position="119"/>
    </location>
</feature>
<protein>
    <submittedName>
        <fullName evidence="2">Uncharacterized protein</fullName>
    </submittedName>
</protein>
<dbReference type="EMBL" id="KN831775">
    <property type="protein sequence ID" value="KIM43706.1"/>
    <property type="molecule type" value="Genomic_DNA"/>
</dbReference>
<feature type="transmembrane region" description="Helical" evidence="1">
    <location>
        <begin position="126"/>
        <end position="145"/>
    </location>
</feature>
<feature type="transmembrane region" description="Helical" evidence="1">
    <location>
        <begin position="151"/>
        <end position="176"/>
    </location>
</feature>
<feature type="transmembrane region" description="Helical" evidence="1">
    <location>
        <begin position="230"/>
        <end position="252"/>
    </location>
</feature>
<dbReference type="Proteomes" id="UP000053424">
    <property type="component" value="Unassembled WGS sequence"/>
</dbReference>
<feature type="transmembrane region" description="Helical" evidence="1">
    <location>
        <begin position="56"/>
        <end position="79"/>
    </location>
</feature>
<keyword evidence="1" id="KW-0472">Membrane</keyword>
<feature type="transmembrane region" description="Helical" evidence="1">
    <location>
        <begin position="197"/>
        <end position="218"/>
    </location>
</feature>
<proteinExistence type="predicted"/>
<reference evidence="2 3" key="1">
    <citation type="submission" date="2014-04" db="EMBL/GenBank/DDBJ databases">
        <authorList>
            <consortium name="DOE Joint Genome Institute"/>
            <person name="Kuo A."/>
            <person name="Gay G."/>
            <person name="Dore J."/>
            <person name="Kohler A."/>
            <person name="Nagy L.G."/>
            <person name="Floudas D."/>
            <person name="Copeland A."/>
            <person name="Barry K.W."/>
            <person name="Cichocki N."/>
            <person name="Veneault-Fourrey C."/>
            <person name="LaButti K."/>
            <person name="Lindquist E.A."/>
            <person name="Lipzen A."/>
            <person name="Lundell T."/>
            <person name="Morin E."/>
            <person name="Murat C."/>
            <person name="Sun H."/>
            <person name="Tunlid A."/>
            <person name="Henrissat B."/>
            <person name="Grigoriev I.V."/>
            <person name="Hibbett D.S."/>
            <person name="Martin F."/>
            <person name="Nordberg H.P."/>
            <person name="Cantor M.N."/>
            <person name="Hua S.X."/>
        </authorList>
    </citation>
    <scope>NUCLEOTIDE SEQUENCE [LARGE SCALE GENOMIC DNA]</scope>
    <source>
        <strain evidence="3">h7</strain>
    </source>
</reference>
<sequence length="320" mass="35257">MPVPTVFPVPQPTRPFPVNLPLYVGAVLWETFLYGIYMILFAICIYILCNKKTSSWILLSSAIAMFALSSTDIAYTYYLVFGKLMKGKSIAVRELRPKFWLYITNNVLADSLLLYRCYVSWGSRKIVTIGPAILLVASTACGYLFKTSTRFQTIYMVMILILNITLTGLTAGRIWWLARKARLILGTGLLQRYNTSIAILIESGVIYSVYIIIALALLNNPGSTVNNTGLIQIVGIIPTLIIVQVGLGRAVYDTGAEDANSRPEPEADKNARSRESFLNAIKRESVPSSSRDSGHHVSGETVVISLVGHVQTSVKDPPSV</sequence>